<organism evidence="3 4">
    <name type="scientific">Paenibacillus sepulcri</name>
    <dbReference type="NCBI Taxonomy" id="359917"/>
    <lineage>
        <taxon>Bacteria</taxon>
        <taxon>Bacillati</taxon>
        <taxon>Bacillota</taxon>
        <taxon>Bacilli</taxon>
        <taxon>Bacillales</taxon>
        <taxon>Paenibacillaceae</taxon>
        <taxon>Paenibacillus</taxon>
    </lineage>
</organism>
<evidence type="ECO:0000313" key="3">
    <source>
        <dbReference type="EMBL" id="MBW7457175.1"/>
    </source>
</evidence>
<protein>
    <submittedName>
        <fullName evidence="3">Quinoprotein glucose dehydrogenase</fullName>
    </submittedName>
</protein>
<evidence type="ECO:0000256" key="1">
    <source>
        <dbReference type="SAM" id="MobiDB-lite"/>
    </source>
</evidence>
<gene>
    <name evidence="3" type="ORF">K0U00_24350</name>
</gene>
<feature type="non-terminal residue" evidence="3">
    <location>
        <position position="106"/>
    </location>
</feature>
<dbReference type="PROSITE" id="PS51257">
    <property type="entry name" value="PROKAR_LIPOPROTEIN"/>
    <property type="match status" value="1"/>
</dbReference>
<comment type="caution">
    <text evidence="3">The sequence shown here is derived from an EMBL/GenBank/DDBJ whole genome shotgun (WGS) entry which is preliminary data.</text>
</comment>
<reference evidence="3 4" key="1">
    <citation type="submission" date="2021-07" db="EMBL/GenBank/DDBJ databases">
        <title>Paenibacillus radiodurans sp. nov., isolated from the southeastern edge of Tengger Desert.</title>
        <authorList>
            <person name="Zhang G."/>
        </authorList>
    </citation>
    <scope>NUCLEOTIDE SEQUENCE [LARGE SCALE GENOMIC DNA]</scope>
    <source>
        <strain evidence="3 4">CCM 7311</strain>
    </source>
</reference>
<feature type="signal peptide" evidence="2">
    <location>
        <begin position="1"/>
        <end position="21"/>
    </location>
</feature>
<proteinExistence type="predicted"/>
<accession>A0ABS7C8X9</accession>
<dbReference type="EMBL" id="JAHZIK010000774">
    <property type="protein sequence ID" value="MBW7457175.1"/>
    <property type="molecule type" value="Genomic_DNA"/>
</dbReference>
<feature type="region of interest" description="Disordered" evidence="1">
    <location>
        <begin position="24"/>
        <end position="48"/>
    </location>
</feature>
<dbReference type="InterPro" id="IPR011042">
    <property type="entry name" value="6-blade_b-propeller_TolB-like"/>
</dbReference>
<sequence length="106" mass="11333">MLKAKTMMCGVLLTMMLTACGNESNRAANPAEPIDVDRQTSRAEGDGGAGYEVLAEGLQSPWAIDFSGDLIYVSERDGAIVQIKDGQMTRQKLQLSNPVKQEGEGG</sequence>
<dbReference type="Gene3D" id="2.120.10.30">
    <property type="entry name" value="TolB, C-terminal domain"/>
    <property type="match status" value="1"/>
</dbReference>
<evidence type="ECO:0000256" key="2">
    <source>
        <dbReference type="SAM" id="SignalP"/>
    </source>
</evidence>
<feature type="compositionally biased region" description="Basic and acidic residues" evidence="1">
    <location>
        <begin position="35"/>
        <end position="45"/>
    </location>
</feature>
<evidence type="ECO:0000313" key="4">
    <source>
        <dbReference type="Proteomes" id="UP001519887"/>
    </source>
</evidence>
<keyword evidence="2" id="KW-0732">Signal</keyword>
<name>A0ABS7C8X9_9BACL</name>
<feature type="chain" id="PRO_5047488261" evidence="2">
    <location>
        <begin position="22"/>
        <end position="106"/>
    </location>
</feature>
<dbReference type="Proteomes" id="UP001519887">
    <property type="component" value="Unassembled WGS sequence"/>
</dbReference>
<keyword evidence="4" id="KW-1185">Reference proteome</keyword>